<dbReference type="AlphaFoldDB" id="A0A387BKA0"/>
<feature type="transmembrane region" description="Helical" evidence="1">
    <location>
        <begin position="373"/>
        <end position="395"/>
    </location>
</feature>
<feature type="transmembrane region" description="Helical" evidence="1">
    <location>
        <begin position="346"/>
        <end position="367"/>
    </location>
</feature>
<protein>
    <submittedName>
        <fullName evidence="2">Uncharacterized protein</fullName>
    </submittedName>
</protein>
<keyword evidence="3" id="KW-1185">Reference proteome</keyword>
<name>A0A387BKA0_9MICO</name>
<proteinExistence type="predicted"/>
<keyword evidence="1" id="KW-0812">Transmembrane</keyword>
<feature type="transmembrane region" description="Helical" evidence="1">
    <location>
        <begin position="20"/>
        <end position="43"/>
    </location>
</feature>
<accession>A0A387BKA0</accession>
<dbReference type="RefSeq" id="WP_120763319.1">
    <property type="nucleotide sequence ID" value="NZ_CP032630.1"/>
</dbReference>
<feature type="transmembrane region" description="Helical" evidence="1">
    <location>
        <begin position="49"/>
        <end position="71"/>
    </location>
</feature>
<gene>
    <name evidence="2" type="ORF">D7I47_12275</name>
</gene>
<sequence>MSAPDAAGRVLQPAAWRRAIAPMVIAVVVLSIVLQEPVAALLPPATPRVLVFLAIAVPVVLAIVLGLAAAYPRIVVLPDGALRLRGVTVRPAELVTVRRSVSSGGGAGYLVLTFRTAGGRRIRVLVAGAPIRGLDTAQARLLWEAVAASGIPAGADAAQERGFLSENVLASGRQVEVDRGLVLRELDGLLGVPHQVPEVAAVQEEPPAASSGDDDVTLADDRAAAAELLSVTRGTRLVRRIAFWTLVLACVVTVIVLLVLLTMEWGGRDFGAFDEDPLTAVMTTLMLVSVLFGIVWAVAADVDDARVRASSRRWLAAASVAQGERGLPTPFHAAWLGAPGGRMAGVGLFVLGMVALLAVIGGPVALARGYGPPAVGVLVTIAGVVLGVVALWGWFSRRRAHRRRVEWLIEVAGERATGGQAPDAPFTG</sequence>
<dbReference type="Proteomes" id="UP000278886">
    <property type="component" value="Chromosome"/>
</dbReference>
<keyword evidence="1" id="KW-0472">Membrane</keyword>
<feature type="transmembrane region" description="Helical" evidence="1">
    <location>
        <begin position="281"/>
        <end position="302"/>
    </location>
</feature>
<organism evidence="2 3">
    <name type="scientific">Protaetiibacter intestinalis</name>
    <dbReference type="NCBI Taxonomy" id="2419774"/>
    <lineage>
        <taxon>Bacteria</taxon>
        <taxon>Bacillati</taxon>
        <taxon>Actinomycetota</taxon>
        <taxon>Actinomycetes</taxon>
        <taxon>Micrococcales</taxon>
        <taxon>Microbacteriaceae</taxon>
        <taxon>Protaetiibacter</taxon>
    </lineage>
</organism>
<evidence type="ECO:0000256" key="1">
    <source>
        <dbReference type="SAM" id="Phobius"/>
    </source>
</evidence>
<reference evidence="3" key="1">
    <citation type="submission" date="2018-09" db="EMBL/GenBank/DDBJ databases">
        <title>Genome sequencing of strain 2DFWR-13.</title>
        <authorList>
            <person name="Heo J."/>
            <person name="Kim S.-J."/>
            <person name="Kwon S.-W."/>
        </authorList>
    </citation>
    <scope>NUCLEOTIDE SEQUENCE [LARGE SCALE GENOMIC DNA]</scope>
    <source>
        <strain evidence="3">2DFWR-13</strain>
    </source>
</reference>
<evidence type="ECO:0000313" key="2">
    <source>
        <dbReference type="EMBL" id="AYF98950.1"/>
    </source>
</evidence>
<feature type="transmembrane region" description="Helical" evidence="1">
    <location>
        <begin position="241"/>
        <end position="261"/>
    </location>
</feature>
<dbReference type="KEGG" id="lyd:D7I47_12275"/>
<dbReference type="EMBL" id="CP032630">
    <property type="protein sequence ID" value="AYF98950.1"/>
    <property type="molecule type" value="Genomic_DNA"/>
</dbReference>
<evidence type="ECO:0000313" key="3">
    <source>
        <dbReference type="Proteomes" id="UP000278886"/>
    </source>
</evidence>
<keyword evidence="1" id="KW-1133">Transmembrane helix</keyword>